<evidence type="ECO:0000256" key="7">
    <source>
        <dbReference type="ARBA" id="ARBA00034313"/>
    </source>
</evidence>
<evidence type="ECO:0000256" key="8">
    <source>
        <dbReference type="SAM" id="Phobius"/>
    </source>
</evidence>
<comment type="similarity">
    <text evidence="7">Belongs to the anthrone oxygenase family.</text>
</comment>
<keyword evidence="5" id="KW-0503">Monooxygenase</keyword>
<reference evidence="9" key="1">
    <citation type="journal article" date="2023" name="IMA Fungus">
        <title>Comparative genomic study of the Penicillium genus elucidates a diverse pangenome and 15 lateral gene transfer events.</title>
        <authorList>
            <person name="Petersen C."/>
            <person name="Sorensen T."/>
            <person name="Nielsen M.R."/>
            <person name="Sondergaard T.E."/>
            <person name="Sorensen J.L."/>
            <person name="Fitzpatrick D.A."/>
            <person name="Frisvad J.C."/>
            <person name="Nielsen K.L."/>
        </authorList>
    </citation>
    <scope>NUCLEOTIDE SEQUENCE</scope>
    <source>
        <strain evidence="9">IBT 12815</strain>
    </source>
</reference>
<name>A0AAD6GUV3_9EURO</name>
<evidence type="ECO:0000256" key="3">
    <source>
        <dbReference type="ARBA" id="ARBA00022989"/>
    </source>
</evidence>
<dbReference type="GO" id="GO:0016020">
    <property type="term" value="C:membrane"/>
    <property type="evidence" value="ECO:0007669"/>
    <property type="project" value="UniProtKB-SubCell"/>
</dbReference>
<evidence type="ECO:0000256" key="5">
    <source>
        <dbReference type="ARBA" id="ARBA00023033"/>
    </source>
</evidence>
<dbReference type="Proteomes" id="UP001213799">
    <property type="component" value="Unassembled WGS sequence"/>
</dbReference>
<feature type="transmembrane region" description="Helical" evidence="8">
    <location>
        <begin position="60"/>
        <end position="79"/>
    </location>
</feature>
<evidence type="ECO:0000256" key="6">
    <source>
        <dbReference type="ARBA" id="ARBA00023136"/>
    </source>
</evidence>
<accession>A0AAD6GUV3</accession>
<keyword evidence="10" id="KW-1185">Reference proteome</keyword>
<dbReference type="InterPro" id="IPR013901">
    <property type="entry name" value="Anthrone_oxy"/>
</dbReference>
<gene>
    <name evidence="9" type="ORF">N7537_009540</name>
</gene>
<comment type="caution">
    <text evidence="9">The sequence shown here is derived from an EMBL/GenBank/DDBJ whole genome shotgun (WGS) entry which is preliminary data.</text>
</comment>
<keyword evidence="4" id="KW-0560">Oxidoreductase</keyword>
<comment type="subcellular location">
    <subcellularLocation>
        <location evidence="1">Membrane</location>
        <topology evidence="1">Multi-pass membrane protein</topology>
    </subcellularLocation>
</comment>
<dbReference type="PANTHER" id="PTHR35042:SF3">
    <property type="entry name" value="ANTHRONE OXYGENASE-RELATED"/>
    <property type="match status" value="1"/>
</dbReference>
<keyword evidence="2 8" id="KW-0812">Transmembrane</keyword>
<dbReference type="GO" id="GO:0004497">
    <property type="term" value="F:monooxygenase activity"/>
    <property type="evidence" value="ECO:0007669"/>
    <property type="project" value="UniProtKB-KW"/>
</dbReference>
<feature type="transmembrane region" description="Helical" evidence="8">
    <location>
        <begin position="35"/>
        <end position="53"/>
    </location>
</feature>
<keyword evidence="3 8" id="KW-1133">Transmembrane helix</keyword>
<reference evidence="9" key="2">
    <citation type="submission" date="2023-01" db="EMBL/GenBank/DDBJ databases">
        <authorList>
            <person name="Petersen C."/>
        </authorList>
    </citation>
    <scope>NUCLEOTIDE SEQUENCE</scope>
    <source>
        <strain evidence="9">IBT 12815</strain>
    </source>
</reference>
<evidence type="ECO:0000313" key="9">
    <source>
        <dbReference type="EMBL" id="KAJ5592636.1"/>
    </source>
</evidence>
<dbReference type="EMBL" id="JAQJAE010000005">
    <property type="protein sequence ID" value="KAJ5592636.1"/>
    <property type="molecule type" value="Genomic_DNA"/>
</dbReference>
<sequence>MVCLSGVAIPVFLDTDTDAAHLVRQWVRVYHYGHIYMPALCLATCGLYGYIALNRLQRRIYVLAGLSTIAMVPFTWIFMAPTNNTLFHLDGLDNLSSIELAAVQDIVIRWSWLHLFRCLSPIVGVLLGFTGLLQELGFGL</sequence>
<organism evidence="9 10">
    <name type="scientific">Penicillium hordei</name>
    <dbReference type="NCBI Taxonomy" id="40994"/>
    <lineage>
        <taxon>Eukaryota</taxon>
        <taxon>Fungi</taxon>
        <taxon>Dikarya</taxon>
        <taxon>Ascomycota</taxon>
        <taxon>Pezizomycotina</taxon>
        <taxon>Eurotiomycetes</taxon>
        <taxon>Eurotiomycetidae</taxon>
        <taxon>Eurotiales</taxon>
        <taxon>Aspergillaceae</taxon>
        <taxon>Penicillium</taxon>
    </lineage>
</organism>
<evidence type="ECO:0000313" key="10">
    <source>
        <dbReference type="Proteomes" id="UP001213799"/>
    </source>
</evidence>
<evidence type="ECO:0000256" key="2">
    <source>
        <dbReference type="ARBA" id="ARBA00022692"/>
    </source>
</evidence>
<protein>
    <submittedName>
        <fullName evidence="9">Uncharacterized protein</fullName>
    </submittedName>
</protein>
<proteinExistence type="inferred from homology"/>
<dbReference type="GeneID" id="81590836"/>
<evidence type="ECO:0000256" key="1">
    <source>
        <dbReference type="ARBA" id="ARBA00004141"/>
    </source>
</evidence>
<keyword evidence="6 8" id="KW-0472">Membrane</keyword>
<dbReference type="AlphaFoldDB" id="A0AAD6GUV3"/>
<dbReference type="PANTHER" id="PTHR35042">
    <property type="entry name" value="ANTHRONE OXYGENASE ENCC"/>
    <property type="match status" value="1"/>
</dbReference>
<dbReference type="RefSeq" id="XP_056749262.1">
    <property type="nucleotide sequence ID" value="XM_056900594.1"/>
</dbReference>
<dbReference type="Pfam" id="PF08592">
    <property type="entry name" value="Anthrone_oxy"/>
    <property type="match status" value="1"/>
</dbReference>
<evidence type="ECO:0000256" key="4">
    <source>
        <dbReference type="ARBA" id="ARBA00023002"/>
    </source>
</evidence>